<accession>A0ABQ1JVA6</accession>
<evidence type="ECO:0000313" key="3">
    <source>
        <dbReference type="Proteomes" id="UP000615760"/>
    </source>
</evidence>
<evidence type="ECO:0008006" key="4">
    <source>
        <dbReference type="Google" id="ProtNLM"/>
    </source>
</evidence>
<comment type="caution">
    <text evidence="2">The sequence shown here is derived from an EMBL/GenBank/DDBJ whole genome shotgun (WGS) entry which is preliminary data.</text>
</comment>
<feature type="transmembrane region" description="Helical" evidence="1">
    <location>
        <begin position="62"/>
        <end position="80"/>
    </location>
</feature>
<keyword evidence="1" id="KW-0472">Membrane</keyword>
<dbReference type="InterPro" id="IPR043742">
    <property type="entry name" value="DUF5687"/>
</dbReference>
<feature type="transmembrane region" description="Helical" evidence="1">
    <location>
        <begin position="346"/>
        <end position="366"/>
    </location>
</feature>
<dbReference type="Proteomes" id="UP000615760">
    <property type="component" value="Unassembled WGS sequence"/>
</dbReference>
<feature type="transmembrane region" description="Helical" evidence="1">
    <location>
        <begin position="274"/>
        <end position="294"/>
    </location>
</feature>
<dbReference type="EMBL" id="BMJE01000004">
    <property type="protein sequence ID" value="GGB77614.1"/>
    <property type="molecule type" value="Genomic_DNA"/>
</dbReference>
<proteinExistence type="predicted"/>
<evidence type="ECO:0000256" key="1">
    <source>
        <dbReference type="SAM" id="Phobius"/>
    </source>
</evidence>
<feature type="transmembrane region" description="Helical" evidence="1">
    <location>
        <begin position="21"/>
        <end position="50"/>
    </location>
</feature>
<feature type="transmembrane region" description="Helical" evidence="1">
    <location>
        <begin position="419"/>
        <end position="438"/>
    </location>
</feature>
<feature type="transmembrane region" description="Helical" evidence="1">
    <location>
        <begin position="300"/>
        <end position="325"/>
    </location>
</feature>
<dbReference type="Pfam" id="PF18940">
    <property type="entry name" value="DUF5687"/>
    <property type="match status" value="1"/>
</dbReference>
<reference evidence="3" key="1">
    <citation type="journal article" date="2019" name="Int. J. Syst. Evol. Microbiol.">
        <title>The Global Catalogue of Microorganisms (GCM) 10K type strain sequencing project: providing services to taxonomists for standard genome sequencing and annotation.</title>
        <authorList>
            <consortium name="The Broad Institute Genomics Platform"/>
            <consortium name="The Broad Institute Genome Sequencing Center for Infectious Disease"/>
            <person name="Wu L."/>
            <person name="Ma J."/>
        </authorList>
    </citation>
    <scope>NUCLEOTIDE SEQUENCE [LARGE SCALE GENOMIC DNA]</scope>
    <source>
        <strain evidence="3">CGMCC 1.15461</strain>
    </source>
</reference>
<feature type="transmembrane region" description="Helical" evidence="1">
    <location>
        <begin position="444"/>
        <end position="462"/>
    </location>
</feature>
<name>A0ABQ1JVA6_9FLAO</name>
<dbReference type="RefSeq" id="WP_188620860.1">
    <property type="nucleotide sequence ID" value="NZ_BMJE01000004.1"/>
</dbReference>
<feature type="transmembrane region" description="Helical" evidence="1">
    <location>
        <begin position="166"/>
        <end position="184"/>
    </location>
</feature>
<feature type="transmembrane region" description="Helical" evidence="1">
    <location>
        <begin position="101"/>
        <end position="128"/>
    </location>
</feature>
<keyword evidence="1" id="KW-0812">Transmembrane</keyword>
<organism evidence="2 3">
    <name type="scientific">Flavobacterium suaedae</name>
    <dbReference type="NCBI Taxonomy" id="1767027"/>
    <lineage>
        <taxon>Bacteria</taxon>
        <taxon>Pseudomonadati</taxon>
        <taxon>Bacteroidota</taxon>
        <taxon>Flavobacteriia</taxon>
        <taxon>Flavobacteriales</taxon>
        <taxon>Flavobacteriaceae</taxon>
        <taxon>Flavobacterium</taxon>
    </lineage>
</organism>
<feature type="transmembrane region" description="Helical" evidence="1">
    <location>
        <begin position="140"/>
        <end position="159"/>
    </location>
</feature>
<evidence type="ECO:0000313" key="2">
    <source>
        <dbReference type="EMBL" id="GGB77614.1"/>
    </source>
</evidence>
<gene>
    <name evidence="2" type="ORF">GCM10007424_17110</name>
</gene>
<feature type="transmembrane region" description="Helical" evidence="1">
    <location>
        <begin position="372"/>
        <end position="398"/>
    </location>
</feature>
<sequence>MFKKFISLEWKAFFRSSALTGNLVITILKIIGALYFMLLFVGMSFIAYFGAEDSGSEPLVAVNKYVLYYLIADLTLKLLLQKIPVINVKPLLTLNIKRSTIVNFAIGKTLVSFFNTIHLFFLVPFTIILVAQGHGGISSLLWFLGILFFIYCNNFINLLLDSKTNLLVGFVVIVGAIIGLQYYGVFDVTEYTGTFFYSLYSTNYMVAIPAVLLIVLWVITFKYFRNHLYLDTGLSKKHEEARTENYNWLNRYGVLGTFLKNDIRMIKRNKRSRSSVIMSFVFVFYGLLFFTGALEMYDNTFMHMFAAIFVTGGFMFTFGQFVPSWDSAYYPLMMSQNIKYKEYISAKWWLVVIGTIISTILATFYLYFGADIYLMIIAAAVFNIGVNSHLVLLGGAYVKTPIDLGSAKQAFGDKKAFNVKTMLLSLPKMLLPMALYAIGEGLIGKHWGVILVIATGVLGFAFRNTVFKMIEKVYKTEKYSTLHSYKQKN</sequence>
<keyword evidence="3" id="KW-1185">Reference proteome</keyword>
<feature type="transmembrane region" description="Helical" evidence="1">
    <location>
        <begin position="204"/>
        <end position="224"/>
    </location>
</feature>
<keyword evidence="1" id="KW-1133">Transmembrane helix</keyword>
<protein>
    <recommendedName>
        <fullName evidence="4">ABC transporter permease</fullName>
    </recommendedName>
</protein>